<evidence type="ECO:0000259" key="1">
    <source>
        <dbReference type="Pfam" id="PF00561"/>
    </source>
</evidence>
<dbReference type="EMBL" id="CP049866">
    <property type="protein sequence ID" value="QIK74192.1"/>
    <property type="molecule type" value="Genomic_DNA"/>
</dbReference>
<dbReference type="PANTHER" id="PTHR43433">
    <property type="entry name" value="HYDROLASE, ALPHA/BETA FOLD FAMILY PROTEIN"/>
    <property type="match status" value="1"/>
</dbReference>
<keyword evidence="3" id="KW-1185">Reference proteome</keyword>
<dbReference type="Proteomes" id="UP000502035">
    <property type="component" value="Chromosome"/>
</dbReference>
<sequence>MVRSSASKPENPSSVAVSEELFAPVSPTVEICYQTFGSPDDDPLLLVMGLGGPMIWWDEDFCARLARAGFHVIRYDNRDTGRSSRINQRVTRAQLVRAFTTGRGSVPYSMSDLAGDGLALLDHLGIEAAHVAGVSMGGMIAQTMALEAPTRVLSMTSIMSTTGRRTVGWQSPNLLPTLIKPRRGGRETYIETNSLIWNLIGSPDFPVEPAVLRERGGDTFDRGVSASGVLRQMLAVLRQPNRTLRLRNLRVPTLVIHGMADKMVHVSGGRATAAAIPGAELLLIDGMGHDLPVDLYDTFVDGIRRTADRSGSAVDHTGTAAG</sequence>
<proteinExistence type="predicted"/>
<dbReference type="Gene3D" id="3.40.50.1820">
    <property type="entry name" value="alpha/beta hydrolase"/>
    <property type="match status" value="1"/>
</dbReference>
<feature type="domain" description="AB hydrolase-1" evidence="1">
    <location>
        <begin position="43"/>
        <end position="160"/>
    </location>
</feature>
<dbReference type="InterPro" id="IPR029058">
    <property type="entry name" value="AB_hydrolase_fold"/>
</dbReference>
<dbReference type="KEGG" id="npi:G7071_00795"/>
<keyword evidence="2" id="KW-0378">Hydrolase</keyword>
<gene>
    <name evidence="2" type="ORF">G7071_00795</name>
</gene>
<dbReference type="AlphaFoldDB" id="A0A6G7YBJ1"/>
<dbReference type="GO" id="GO:0046503">
    <property type="term" value="P:glycerolipid catabolic process"/>
    <property type="evidence" value="ECO:0007669"/>
    <property type="project" value="TreeGrafter"/>
</dbReference>
<dbReference type="Pfam" id="PF00561">
    <property type="entry name" value="Abhydrolase_1"/>
    <property type="match status" value="1"/>
</dbReference>
<dbReference type="GO" id="GO:0004806">
    <property type="term" value="F:triacylglycerol lipase activity"/>
    <property type="evidence" value="ECO:0007669"/>
    <property type="project" value="TreeGrafter"/>
</dbReference>
<protein>
    <submittedName>
        <fullName evidence="2">Alpha/beta hydrolase</fullName>
    </submittedName>
</protein>
<dbReference type="InterPro" id="IPR050471">
    <property type="entry name" value="AB_hydrolase"/>
</dbReference>
<name>A0A6G7YBJ1_9ACTN</name>
<dbReference type="RefSeq" id="WP_166313790.1">
    <property type="nucleotide sequence ID" value="NZ_CP049866.1"/>
</dbReference>
<organism evidence="2 3">
    <name type="scientific">Nocardioides piscis</name>
    <dbReference type="NCBI Taxonomy" id="2714938"/>
    <lineage>
        <taxon>Bacteria</taxon>
        <taxon>Bacillati</taxon>
        <taxon>Actinomycetota</taxon>
        <taxon>Actinomycetes</taxon>
        <taxon>Propionibacteriales</taxon>
        <taxon>Nocardioidaceae</taxon>
        <taxon>Nocardioides</taxon>
    </lineage>
</organism>
<evidence type="ECO:0000313" key="2">
    <source>
        <dbReference type="EMBL" id="QIK74192.1"/>
    </source>
</evidence>
<reference evidence="2 3" key="1">
    <citation type="submission" date="2020-03" db="EMBL/GenBank/DDBJ databases">
        <title>Nocardioides sp. nov., isolated from fish.</title>
        <authorList>
            <person name="Hyun D.-W."/>
            <person name="Bae J.-W."/>
        </authorList>
    </citation>
    <scope>NUCLEOTIDE SEQUENCE [LARGE SCALE GENOMIC DNA]</scope>
    <source>
        <strain evidence="2 3">HDW12A</strain>
    </source>
</reference>
<evidence type="ECO:0000313" key="3">
    <source>
        <dbReference type="Proteomes" id="UP000502035"/>
    </source>
</evidence>
<accession>A0A6G7YBJ1</accession>
<dbReference type="InterPro" id="IPR000073">
    <property type="entry name" value="AB_hydrolase_1"/>
</dbReference>
<dbReference type="PANTHER" id="PTHR43433:SF5">
    <property type="entry name" value="AB HYDROLASE-1 DOMAIN-CONTAINING PROTEIN"/>
    <property type="match status" value="1"/>
</dbReference>
<dbReference type="SUPFAM" id="SSF53474">
    <property type="entry name" value="alpha/beta-Hydrolases"/>
    <property type="match status" value="1"/>
</dbReference>